<dbReference type="GO" id="GO:0035925">
    <property type="term" value="F:mRNA 3'-UTR AU-rich region binding"/>
    <property type="evidence" value="ECO:0007669"/>
    <property type="project" value="TreeGrafter"/>
</dbReference>
<dbReference type="Gene3D" id="3.40.50.720">
    <property type="entry name" value="NAD(P)-binding Rossmann-like Domain"/>
    <property type="match status" value="1"/>
</dbReference>
<dbReference type="SUPFAM" id="SSF50129">
    <property type="entry name" value="GroES-like"/>
    <property type="match status" value="1"/>
</dbReference>
<dbReference type="EMBL" id="JAANBB010000003">
    <property type="protein sequence ID" value="KAF7557757.1"/>
    <property type="molecule type" value="Genomic_DNA"/>
</dbReference>
<dbReference type="Gene3D" id="3.90.180.10">
    <property type="entry name" value="Medium-chain alcohol dehydrogenases, catalytic domain"/>
    <property type="match status" value="1"/>
</dbReference>
<comment type="caution">
    <text evidence="4">The sequence shown here is derived from an EMBL/GenBank/DDBJ whole genome shotgun (WGS) entry which is preliminary data.</text>
</comment>
<dbReference type="GO" id="GO:0005829">
    <property type="term" value="C:cytosol"/>
    <property type="evidence" value="ECO:0007669"/>
    <property type="project" value="TreeGrafter"/>
</dbReference>
<organism evidence="4 5">
    <name type="scientific">Cylindrodendrum hubeiense</name>
    <dbReference type="NCBI Taxonomy" id="595255"/>
    <lineage>
        <taxon>Eukaryota</taxon>
        <taxon>Fungi</taxon>
        <taxon>Dikarya</taxon>
        <taxon>Ascomycota</taxon>
        <taxon>Pezizomycotina</taxon>
        <taxon>Sordariomycetes</taxon>
        <taxon>Hypocreomycetidae</taxon>
        <taxon>Hypocreales</taxon>
        <taxon>Nectriaceae</taxon>
        <taxon>Cylindrodendrum</taxon>
    </lineage>
</organism>
<dbReference type="PANTHER" id="PTHR48106">
    <property type="entry name" value="QUINONE OXIDOREDUCTASE PIG3-RELATED"/>
    <property type="match status" value="1"/>
</dbReference>
<dbReference type="CDD" id="cd05286">
    <property type="entry name" value="QOR2"/>
    <property type="match status" value="1"/>
</dbReference>
<evidence type="ECO:0000313" key="5">
    <source>
        <dbReference type="Proteomes" id="UP000722485"/>
    </source>
</evidence>
<dbReference type="AlphaFoldDB" id="A0A9P5HGU9"/>
<dbReference type="SUPFAM" id="SSF51735">
    <property type="entry name" value="NAD(P)-binding Rossmann-fold domains"/>
    <property type="match status" value="1"/>
</dbReference>
<dbReference type="SMART" id="SM00829">
    <property type="entry name" value="PKS_ER"/>
    <property type="match status" value="1"/>
</dbReference>
<evidence type="ECO:0000256" key="1">
    <source>
        <dbReference type="ARBA" id="ARBA00022857"/>
    </source>
</evidence>
<reference evidence="4" key="1">
    <citation type="submission" date="2020-03" db="EMBL/GenBank/DDBJ databases">
        <title>Draft Genome Sequence of Cylindrodendrum hubeiense.</title>
        <authorList>
            <person name="Buettner E."/>
            <person name="Kellner H."/>
        </authorList>
    </citation>
    <scope>NUCLEOTIDE SEQUENCE</scope>
    <source>
        <strain evidence="4">IHI 201604</strain>
    </source>
</reference>
<dbReference type="InterPro" id="IPR013154">
    <property type="entry name" value="ADH-like_N"/>
</dbReference>
<keyword evidence="2" id="KW-0560">Oxidoreductase</keyword>
<dbReference type="Pfam" id="PF00107">
    <property type="entry name" value="ADH_zinc_N"/>
    <property type="match status" value="1"/>
</dbReference>
<evidence type="ECO:0000313" key="4">
    <source>
        <dbReference type="EMBL" id="KAF7557757.1"/>
    </source>
</evidence>
<dbReference type="Proteomes" id="UP000722485">
    <property type="component" value="Unassembled WGS sequence"/>
</dbReference>
<dbReference type="GO" id="GO:0003960">
    <property type="term" value="F:quinone reductase (NADPH) activity"/>
    <property type="evidence" value="ECO:0007669"/>
    <property type="project" value="InterPro"/>
</dbReference>
<keyword evidence="1" id="KW-0521">NADP</keyword>
<dbReference type="Pfam" id="PF08240">
    <property type="entry name" value="ADH_N"/>
    <property type="match status" value="1"/>
</dbReference>
<evidence type="ECO:0000256" key="2">
    <source>
        <dbReference type="ARBA" id="ARBA00023002"/>
    </source>
</evidence>
<gene>
    <name evidence="4" type="ORF">G7Z17_g493</name>
</gene>
<dbReference type="InterPro" id="IPR011032">
    <property type="entry name" value="GroES-like_sf"/>
</dbReference>
<dbReference type="PANTHER" id="PTHR48106:SF13">
    <property type="entry name" value="QUINONE OXIDOREDUCTASE-RELATED"/>
    <property type="match status" value="1"/>
</dbReference>
<dbReference type="InterPro" id="IPR036291">
    <property type="entry name" value="NAD(P)-bd_dom_sf"/>
</dbReference>
<evidence type="ECO:0000259" key="3">
    <source>
        <dbReference type="SMART" id="SM00829"/>
    </source>
</evidence>
<feature type="domain" description="Enoyl reductase (ER)" evidence="3">
    <location>
        <begin position="20"/>
        <end position="334"/>
    </location>
</feature>
<dbReference type="InterPro" id="IPR013149">
    <property type="entry name" value="ADH-like_C"/>
</dbReference>
<sequence length="362" mass="38655">MASSNFSPPFMKAIVLSGTGGFEKLHYTDSQPVPKLMNGQILVKNTYAGFNFIDIYYRTGLYPSATGYPLILGQEAAGIVVAIQGLNPYNFKMGDRVVWIGNGGYAEYTALYGQQAVKIPPGVSDSDAAGSHLSGMTALSLITEAFPATKGHTVLVHAAAGGVGLLLCQLLHSEGVKVIATAGGTEKCALARQNGAAHVIDYKSASGPSWTEKILELTEGEGVDAVSPPSFGRSHNGRKLTNGQVYDSVGKETWKGSIKVTKRKGKVVFFGSASKFIQHEMPVFKAYPNLCEGGPIPALDLALLRERNVSVVQPTLPNYIATRDELEFYAYGVLERVQDGRLKVKKFKEYGWGGSSAGAQGP</sequence>
<dbReference type="GO" id="GO:0070402">
    <property type="term" value="F:NADPH binding"/>
    <property type="evidence" value="ECO:0007669"/>
    <property type="project" value="TreeGrafter"/>
</dbReference>
<dbReference type="InterPro" id="IPR020843">
    <property type="entry name" value="ER"/>
</dbReference>
<accession>A0A9P5HGU9</accession>
<keyword evidence="5" id="KW-1185">Reference proteome</keyword>
<dbReference type="OrthoDB" id="48317at2759"/>
<proteinExistence type="predicted"/>
<dbReference type="InterPro" id="IPR047618">
    <property type="entry name" value="QOR-like"/>
</dbReference>
<protein>
    <recommendedName>
        <fullName evidence="3">Enoyl reductase (ER) domain-containing protein</fullName>
    </recommendedName>
</protein>
<name>A0A9P5HGU9_9HYPO</name>